<comment type="similarity">
    <text evidence="1">Belongs to the LysR transcriptional regulatory family.</text>
</comment>
<protein>
    <submittedName>
        <fullName evidence="6">LysR family transcriptional regulator</fullName>
    </submittedName>
</protein>
<dbReference type="InterPro" id="IPR036390">
    <property type="entry name" value="WH_DNA-bd_sf"/>
</dbReference>
<dbReference type="SUPFAM" id="SSF53850">
    <property type="entry name" value="Periplasmic binding protein-like II"/>
    <property type="match status" value="1"/>
</dbReference>
<name>A0A5J6WKS4_MORMI</name>
<organism evidence="6 7">
    <name type="scientific">Moritella marina ATCC 15381</name>
    <dbReference type="NCBI Taxonomy" id="1202962"/>
    <lineage>
        <taxon>Bacteria</taxon>
        <taxon>Pseudomonadati</taxon>
        <taxon>Pseudomonadota</taxon>
        <taxon>Gammaproteobacteria</taxon>
        <taxon>Alteromonadales</taxon>
        <taxon>Moritellaceae</taxon>
        <taxon>Moritella</taxon>
    </lineage>
</organism>
<evidence type="ECO:0000256" key="2">
    <source>
        <dbReference type="ARBA" id="ARBA00023015"/>
    </source>
</evidence>
<keyword evidence="2" id="KW-0805">Transcription regulation</keyword>
<dbReference type="Gene3D" id="3.40.190.10">
    <property type="entry name" value="Periplasmic binding protein-like II"/>
    <property type="match status" value="2"/>
</dbReference>
<dbReference type="KEGG" id="mmaa:FR932_13030"/>
<dbReference type="InterPro" id="IPR005119">
    <property type="entry name" value="LysR_subst-bd"/>
</dbReference>
<dbReference type="PANTHER" id="PTHR30118">
    <property type="entry name" value="HTH-TYPE TRANSCRIPTIONAL REGULATOR LEUO-RELATED"/>
    <property type="match status" value="1"/>
</dbReference>
<gene>
    <name evidence="6" type="ORF">FR932_13030</name>
</gene>
<dbReference type="GO" id="GO:0003700">
    <property type="term" value="F:DNA-binding transcription factor activity"/>
    <property type="evidence" value="ECO:0007669"/>
    <property type="project" value="InterPro"/>
</dbReference>
<evidence type="ECO:0000313" key="7">
    <source>
        <dbReference type="Proteomes" id="UP000327424"/>
    </source>
</evidence>
<dbReference type="InterPro" id="IPR050389">
    <property type="entry name" value="LysR-type_TF"/>
</dbReference>
<evidence type="ECO:0000256" key="3">
    <source>
        <dbReference type="ARBA" id="ARBA00023125"/>
    </source>
</evidence>
<dbReference type="RefSeq" id="WP_019439546.1">
    <property type="nucleotide sequence ID" value="NZ_ALOE01000002.1"/>
</dbReference>
<keyword evidence="4" id="KW-0804">Transcription</keyword>
<evidence type="ECO:0000256" key="1">
    <source>
        <dbReference type="ARBA" id="ARBA00009437"/>
    </source>
</evidence>
<dbReference type="InterPro" id="IPR000847">
    <property type="entry name" value="LysR_HTH_N"/>
</dbReference>
<proteinExistence type="inferred from homology"/>
<dbReference type="GO" id="GO:0003677">
    <property type="term" value="F:DNA binding"/>
    <property type="evidence" value="ECO:0007669"/>
    <property type="project" value="UniProtKB-KW"/>
</dbReference>
<keyword evidence="3" id="KW-0238">DNA-binding</keyword>
<accession>A0A5J6WKS4</accession>
<evidence type="ECO:0000256" key="4">
    <source>
        <dbReference type="ARBA" id="ARBA00023163"/>
    </source>
</evidence>
<dbReference type="Gene3D" id="1.10.10.10">
    <property type="entry name" value="Winged helix-like DNA-binding domain superfamily/Winged helix DNA-binding domain"/>
    <property type="match status" value="1"/>
</dbReference>
<dbReference type="Proteomes" id="UP000327424">
    <property type="component" value="Chromosome"/>
</dbReference>
<dbReference type="Pfam" id="PF03466">
    <property type="entry name" value="LysR_substrate"/>
    <property type="match status" value="1"/>
</dbReference>
<dbReference type="Pfam" id="PF00126">
    <property type="entry name" value="HTH_1"/>
    <property type="match status" value="1"/>
</dbReference>
<dbReference type="AlphaFoldDB" id="A0A5J6WKS4"/>
<reference evidence="6 7" key="1">
    <citation type="submission" date="2019-09" db="EMBL/GenBank/DDBJ databases">
        <title>Hybrid Assembly of the complete Genome of the Deep-Sea Bacterium Moritella marina from long Nanopore and Illumina reads.</title>
        <authorList>
            <person name="Magin S."/>
            <person name="Georgoulis A."/>
            <person name="Papadimitriou K."/>
            <person name="Iliakis G."/>
            <person name="Vorgias C.E."/>
        </authorList>
    </citation>
    <scope>NUCLEOTIDE SEQUENCE [LARGE SCALE GENOMIC DNA]</scope>
    <source>
        <strain evidence="6 7">MP-1</strain>
    </source>
</reference>
<sequence>MAKDLFTTLDLNLLKIFQIIYQERNLSRAAERMHVTQPAVSKALAKLRHHFGDELFIRSYHGLLPTDFAQNLYKNLGPAISSVSDAVNSTVEFKPEDLSGQLRISISPFLIHAIGNALYNNIHQEAPDVQLLLLNWSSKTLSHIHNKEIDLGLNYIIDNSYKDVVTERLGEDKFSIYVRKNHPFTSEFITGEQLSQHQIVTVVNADWNFTESIAEIELKKRGLPAHVTLRSELPSVLVNEVLNSDAMFPSSSFLNHNKSSNLRKISLSSEDDIAAFPVVSYSHKQLQNTKKQTWLLNHIKALLNN</sequence>
<keyword evidence="7" id="KW-1185">Reference proteome</keyword>
<evidence type="ECO:0000259" key="5">
    <source>
        <dbReference type="PROSITE" id="PS50931"/>
    </source>
</evidence>
<dbReference type="PANTHER" id="PTHR30118:SF15">
    <property type="entry name" value="TRANSCRIPTIONAL REGULATORY PROTEIN"/>
    <property type="match status" value="1"/>
</dbReference>
<dbReference type="EMBL" id="CP044399">
    <property type="protein sequence ID" value="QFI38709.1"/>
    <property type="molecule type" value="Genomic_DNA"/>
</dbReference>
<dbReference type="PRINTS" id="PR00039">
    <property type="entry name" value="HTHLYSR"/>
</dbReference>
<dbReference type="InterPro" id="IPR036388">
    <property type="entry name" value="WH-like_DNA-bd_sf"/>
</dbReference>
<dbReference type="OrthoDB" id="6395715at2"/>
<evidence type="ECO:0000313" key="6">
    <source>
        <dbReference type="EMBL" id="QFI38709.1"/>
    </source>
</evidence>
<feature type="domain" description="HTH lysR-type" evidence="5">
    <location>
        <begin position="9"/>
        <end position="66"/>
    </location>
</feature>
<dbReference type="SUPFAM" id="SSF46785">
    <property type="entry name" value="Winged helix' DNA-binding domain"/>
    <property type="match status" value="1"/>
</dbReference>
<dbReference type="PROSITE" id="PS50931">
    <property type="entry name" value="HTH_LYSR"/>
    <property type="match status" value="1"/>
</dbReference>